<keyword evidence="7 11" id="KW-0812">Transmembrane</keyword>
<protein>
    <recommendedName>
        <fullName evidence="3">histidine kinase</fullName>
        <ecNumber evidence="3">2.7.13.3</ecNumber>
    </recommendedName>
</protein>
<dbReference type="InterPro" id="IPR006189">
    <property type="entry name" value="CHASE_dom"/>
</dbReference>
<dbReference type="InterPro" id="IPR007895">
    <property type="entry name" value="MASE1"/>
</dbReference>
<evidence type="ECO:0000256" key="9">
    <source>
        <dbReference type="ARBA" id="ARBA00022989"/>
    </source>
</evidence>
<dbReference type="SMART" id="SM00091">
    <property type="entry name" value="PAS"/>
    <property type="match status" value="1"/>
</dbReference>
<feature type="transmembrane region" description="Helical" evidence="11">
    <location>
        <begin position="170"/>
        <end position="189"/>
    </location>
</feature>
<dbReference type="Pfam" id="PF00989">
    <property type="entry name" value="PAS"/>
    <property type="match status" value="1"/>
</dbReference>
<keyword evidence="10 11" id="KW-0472">Membrane</keyword>
<dbReference type="EC" id="2.7.13.3" evidence="3"/>
<dbReference type="InterPro" id="IPR003594">
    <property type="entry name" value="HATPase_dom"/>
</dbReference>
<feature type="domain" description="CHASE" evidence="13">
    <location>
        <begin position="264"/>
        <end position="489"/>
    </location>
</feature>
<dbReference type="SMART" id="SM00387">
    <property type="entry name" value="HATPase_c"/>
    <property type="match status" value="1"/>
</dbReference>
<evidence type="ECO:0000313" key="14">
    <source>
        <dbReference type="EMBL" id="MBC3874097.1"/>
    </source>
</evidence>
<dbReference type="PANTHER" id="PTHR43047:SF72">
    <property type="entry name" value="OSMOSENSING HISTIDINE PROTEIN KINASE SLN1"/>
    <property type="match status" value="1"/>
</dbReference>
<feature type="transmembrane region" description="Helical" evidence="11">
    <location>
        <begin position="134"/>
        <end position="158"/>
    </location>
</feature>
<comment type="caution">
    <text evidence="14">The sequence shown here is derived from an EMBL/GenBank/DDBJ whole genome shotgun (WGS) entry which is preliminary data.</text>
</comment>
<sequence length="895" mass="98761">MFAKTVTEIFQSPSSLLRIVILAFAYLVLGRLSLLLAIPPGYAMAIYPPAGLAVAAVLIGGYRLAPGVALGSLLLNLWITWETQHALSHIAWILAGAIAIGAMLQAAIGTWLVRKILPTPLELNHHNEILKFMLLAGPIACLINASVGIATLVAVGIMPSNVAFGNWITWWGGDSLGVLVVTPVIFVLFAEPRRLWAGRRYSVMLPQLLILVLMVAIYVTVRDWEQDRQGQEFRHRLQSISHAFQARLQAHVEGQKELASVFENFPEISSKQFEAIAVPLLQHKDELLAVEWAPKLVHAERANFEVRQSQILQTEFTLRERDQQKTLKTASTRDLYFPILYIAPFKGNEKAFGFDLYSIANRRQSIQSAVTSKRTLATEPIVVVQEQNNQLSIILITAATKSGVFNAHPQSLTHNLEATLGLVASVLRPSAVLNNLLNEQDKRDIKLKLISLSDKKDVPEIFFDDIGAQSSSLQMAQTIEFSGRRWELQAHPSDSYLASHRPWAAWISLVAGMLFSGLVGMYFLMISGRAFQIESLVVQRTKQLQESEGNRLAILEHAADGILTVSELGNILSCNRAAEHSLGLSSAHLLDTSLENFFSNEYNKSQSFLELIASADTASKTIKEVQRTRSDGSVLSLELAIAKITQQSQAIYIVVMHDLTERKRVDKIKGEFVSTVSHELRTPLTSIRGSLGLLAGGAIGDIPEKALSLIALANNNAERLHQLINDILDFEKLEYGGMLFKLEHHNLMSQLRKALEYNMGYAEKFAVQLQLDDTQYADIVVNVDDNRLMQVLCNLLSNAIKFSHPNDVVNIVIEPSQDTVRIKVIDHGIGIDSAFAQQIFSKFTQADSSGTRKHAGTGLGLSLAKAMIEKMGGSIGFSSVVGVGTTFFIDIKIVK</sequence>
<dbReference type="PANTHER" id="PTHR43047">
    <property type="entry name" value="TWO-COMPONENT HISTIDINE PROTEIN KINASE"/>
    <property type="match status" value="1"/>
</dbReference>
<evidence type="ECO:0000259" key="12">
    <source>
        <dbReference type="PROSITE" id="PS50109"/>
    </source>
</evidence>
<keyword evidence="8" id="KW-0418">Kinase</keyword>
<evidence type="ECO:0000259" key="13">
    <source>
        <dbReference type="PROSITE" id="PS50839"/>
    </source>
</evidence>
<dbReference type="SUPFAM" id="SSF55785">
    <property type="entry name" value="PYP-like sensor domain (PAS domain)"/>
    <property type="match status" value="1"/>
</dbReference>
<feature type="transmembrane region" description="Helical" evidence="11">
    <location>
        <begin position="90"/>
        <end position="113"/>
    </location>
</feature>
<dbReference type="Pfam" id="PF00512">
    <property type="entry name" value="HisKA"/>
    <property type="match status" value="1"/>
</dbReference>
<dbReference type="InterPro" id="IPR005467">
    <property type="entry name" value="His_kinase_dom"/>
</dbReference>
<feature type="transmembrane region" description="Helical" evidence="11">
    <location>
        <begin position="50"/>
        <end position="78"/>
    </location>
</feature>
<feature type="transmembrane region" description="Helical" evidence="11">
    <location>
        <begin position="201"/>
        <end position="221"/>
    </location>
</feature>
<evidence type="ECO:0000256" key="2">
    <source>
        <dbReference type="ARBA" id="ARBA00004651"/>
    </source>
</evidence>
<dbReference type="PROSITE" id="PS50109">
    <property type="entry name" value="HIS_KIN"/>
    <property type="match status" value="1"/>
</dbReference>
<dbReference type="SUPFAM" id="SSF55874">
    <property type="entry name" value="ATPase domain of HSP90 chaperone/DNA topoisomerase II/histidine kinase"/>
    <property type="match status" value="1"/>
</dbReference>
<dbReference type="CDD" id="cd00130">
    <property type="entry name" value="PAS"/>
    <property type="match status" value="1"/>
</dbReference>
<name>A0ABR6YC21_9BURK</name>
<feature type="transmembrane region" description="Helical" evidence="11">
    <location>
        <begin position="16"/>
        <end position="38"/>
    </location>
</feature>
<dbReference type="Gene3D" id="3.30.450.20">
    <property type="entry name" value="PAS domain"/>
    <property type="match status" value="1"/>
</dbReference>
<dbReference type="PRINTS" id="PR00344">
    <property type="entry name" value="BCTRLSENSOR"/>
</dbReference>
<dbReference type="SMART" id="SM00388">
    <property type="entry name" value="HisKA"/>
    <property type="match status" value="1"/>
</dbReference>
<evidence type="ECO:0000256" key="8">
    <source>
        <dbReference type="ARBA" id="ARBA00022777"/>
    </source>
</evidence>
<feature type="transmembrane region" description="Helical" evidence="11">
    <location>
        <begin position="503"/>
        <end position="525"/>
    </location>
</feature>
<evidence type="ECO:0000256" key="3">
    <source>
        <dbReference type="ARBA" id="ARBA00012438"/>
    </source>
</evidence>
<dbReference type="PROSITE" id="PS50839">
    <property type="entry name" value="CHASE"/>
    <property type="match status" value="1"/>
</dbReference>
<dbReference type="CDD" id="cd00082">
    <property type="entry name" value="HisKA"/>
    <property type="match status" value="1"/>
</dbReference>
<evidence type="ECO:0000256" key="4">
    <source>
        <dbReference type="ARBA" id="ARBA00022475"/>
    </source>
</evidence>
<dbReference type="Proteomes" id="UP000624279">
    <property type="component" value="Unassembled WGS sequence"/>
</dbReference>
<dbReference type="InterPro" id="IPR035965">
    <property type="entry name" value="PAS-like_dom_sf"/>
</dbReference>
<organism evidence="14 15">
    <name type="scientific">Undibacterium flavidum</name>
    <dbReference type="NCBI Taxonomy" id="2762297"/>
    <lineage>
        <taxon>Bacteria</taxon>
        <taxon>Pseudomonadati</taxon>
        <taxon>Pseudomonadota</taxon>
        <taxon>Betaproteobacteria</taxon>
        <taxon>Burkholderiales</taxon>
        <taxon>Oxalobacteraceae</taxon>
        <taxon>Undibacterium</taxon>
    </lineage>
</organism>
<dbReference type="Gene3D" id="3.30.450.350">
    <property type="entry name" value="CHASE domain"/>
    <property type="match status" value="1"/>
</dbReference>
<dbReference type="Gene3D" id="3.30.565.10">
    <property type="entry name" value="Histidine kinase-like ATPase, C-terminal domain"/>
    <property type="match status" value="1"/>
</dbReference>
<dbReference type="EMBL" id="JACOGA010000009">
    <property type="protein sequence ID" value="MBC3874097.1"/>
    <property type="molecule type" value="Genomic_DNA"/>
</dbReference>
<dbReference type="InterPro" id="IPR004358">
    <property type="entry name" value="Sig_transdc_His_kin-like_C"/>
</dbReference>
<evidence type="ECO:0000256" key="1">
    <source>
        <dbReference type="ARBA" id="ARBA00000085"/>
    </source>
</evidence>
<proteinExistence type="predicted"/>
<evidence type="ECO:0000256" key="11">
    <source>
        <dbReference type="SAM" id="Phobius"/>
    </source>
</evidence>
<dbReference type="Gene3D" id="1.10.287.130">
    <property type="match status" value="1"/>
</dbReference>
<dbReference type="InterPro" id="IPR003661">
    <property type="entry name" value="HisK_dim/P_dom"/>
</dbReference>
<evidence type="ECO:0000256" key="6">
    <source>
        <dbReference type="ARBA" id="ARBA00022679"/>
    </source>
</evidence>
<dbReference type="SUPFAM" id="SSF47384">
    <property type="entry name" value="Homodimeric domain of signal transducing histidine kinase"/>
    <property type="match status" value="1"/>
</dbReference>
<comment type="catalytic activity">
    <reaction evidence="1">
        <text>ATP + protein L-histidine = ADP + protein N-phospho-L-histidine.</text>
        <dbReference type="EC" id="2.7.13.3"/>
    </reaction>
</comment>
<keyword evidence="9 11" id="KW-1133">Transmembrane helix</keyword>
<dbReference type="InterPro" id="IPR036097">
    <property type="entry name" value="HisK_dim/P_sf"/>
</dbReference>
<dbReference type="Pfam" id="PF05231">
    <property type="entry name" value="MASE1"/>
    <property type="match status" value="1"/>
</dbReference>
<dbReference type="Pfam" id="PF03924">
    <property type="entry name" value="CHASE"/>
    <property type="match status" value="1"/>
</dbReference>
<evidence type="ECO:0000313" key="15">
    <source>
        <dbReference type="Proteomes" id="UP000624279"/>
    </source>
</evidence>
<evidence type="ECO:0000256" key="7">
    <source>
        <dbReference type="ARBA" id="ARBA00022692"/>
    </source>
</evidence>
<dbReference type="InterPro" id="IPR000014">
    <property type="entry name" value="PAS"/>
</dbReference>
<keyword evidence="5" id="KW-0597">Phosphoprotein</keyword>
<evidence type="ECO:0000256" key="10">
    <source>
        <dbReference type="ARBA" id="ARBA00023136"/>
    </source>
</evidence>
<dbReference type="InterPro" id="IPR013767">
    <property type="entry name" value="PAS_fold"/>
</dbReference>
<evidence type="ECO:0000256" key="5">
    <source>
        <dbReference type="ARBA" id="ARBA00022553"/>
    </source>
</evidence>
<gene>
    <name evidence="14" type="ORF">H8K55_10885</name>
</gene>
<reference evidence="14 15" key="1">
    <citation type="submission" date="2020-08" db="EMBL/GenBank/DDBJ databases">
        <title>Novel species isolated from subtropical streams in China.</title>
        <authorList>
            <person name="Lu H."/>
        </authorList>
    </citation>
    <scope>NUCLEOTIDE SEQUENCE [LARGE SCALE GENOMIC DNA]</scope>
    <source>
        <strain evidence="14 15">LX15W</strain>
    </source>
</reference>
<dbReference type="Pfam" id="PF02518">
    <property type="entry name" value="HATPase_c"/>
    <property type="match status" value="1"/>
</dbReference>
<feature type="domain" description="Histidine kinase" evidence="12">
    <location>
        <begin position="675"/>
        <end position="895"/>
    </location>
</feature>
<keyword evidence="15" id="KW-1185">Reference proteome</keyword>
<keyword evidence="6" id="KW-0808">Transferase</keyword>
<dbReference type="SMART" id="SM01079">
    <property type="entry name" value="CHASE"/>
    <property type="match status" value="1"/>
</dbReference>
<dbReference type="NCBIfam" id="TIGR00229">
    <property type="entry name" value="sensory_box"/>
    <property type="match status" value="1"/>
</dbReference>
<keyword evidence="4" id="KW-1003">Cell membrane</keyword>
<comment type="subcellular location">
    <subcellularLocation>
        <location evidence="2">Cell membrane</location>
        <topology evidence="2">Multi-pass membrane protein</topology>
    </subcellularLocation>
</comment>
<dbReference type="InterPro" id="IPR042240">
    <property type="entry name" value="CHASE_sf"/>
</dbReference>
<accession>A0ABR6YC21</accession>
<dbReference type="InterPro" id="IPR036890">
    <property type="entry name" value="HATPase_C_sf"/>
</dbReference>